<evidence type="ECO:0000313" key="2">
    <source>
        <dbReference type="Proteomes" id="UP000050828"/>
    </source>
</evidence>
<dbReference type="InterPro" id="IPR011675">
    <property type="entry name" value="DUF1617"/>
</dbReference>
<dbReference type="EMBL" id="AZDL01000026">
    <property type="protein sequence ID" value="KRK92497.1"/>
    <property type="molecule type" value="Genomic_DNA"/>
</dbReference>
<name>A0AAJ0LET7_LATCU</name>
<dbReference type="Proteomes" id="UP000050828">
    <property type="component" value="Unassembled WGS sequence"/>
</dbReference>
<evidence type="ECO:0000313" key="1">
    <source>
        <dbReference type="EMBL" id="KRK92497.1"/>
    </source>
</evidence>
<reference evidence="1 2" key="1">
    <citation type="journal article" date="2015" name="Genome Announc.">
        <title>Expanding the biotechnology potential of lactobacilli through comparative genomics of 213 strains and associated genera.</title>
        <authorList>
            <person name="Sun Z."/>
            <person name="Harris H.M."/>
            <person name="McCann A."/>
            <person name="Guo C."/>
            <person name="Argimon S."/>
            <person name="Zhang W."/>
            <person name="Yang X."/>
            <person name="Jeffery I.B."/>
            <person name="Cooney J.C."/>
            <person name="Kagawa T.F."/>
            <person name="Liu W."/>
            <person name="Song Y."/>
            <person name="Salvetti E."/>
            <person name="Wrobel A."/>
            <person name="Rasinkangas P."/>
            <person name="Parkhill J."/>
            <person name="Rea M.C."/>
            <person name="O'Sullivan O."/>
            <person name="Ritari J."/>
            <person name="Douillard F.P."/>
            <person name="Paul Ross R."/>
            <person name="Yang R."/>
            <person name="Briner A.E."/>
            <person name="Felis G.E."/>
            <person name="de Vos W.M."/>
            <person name="Barrangou R."/>
            <person name="Klaenhammer T.R."/>
            <person name="Caufield P.W."/>
            <person name="Cui Y."/>
            <person name="Zhang H."/>
            <person name="O'Toole P.W."/>
        </authorList>
    </citation>
    <scope>NUCLEOTIDE SEQUENCE [LARGE SCALE GENOMIC DNA]</scope>
    <source>
        <strain evidence="1 2">DSM 20019</strain>
    </source>
</reference>
<gene>
    <name evidence="1" type="ORF">FC08_GL000768</name>
</gene>
<accession>A0AAJ0LET7</accession>
<dbReference type="Pfam" id="PF07761">
    <property type="entry name" value="DUF1617"/>
    <property type="match status" value="1"/>
</dbReference>
<protein>
    <recommendedName>
        <fullName evidence="3">DUF1617 family protein</fullName>
    </recommendedName>
</protein>
<dbReference type="AlphaFoldDB" id="A0AAJ0LET7"/>
<sequence>MTKTLTFKNKDMVAVGNFLGTLNLKSKASRGRSKLVKLLMVKIDEYNDDRKEALDPYFKDGELLKDKDGKNLPENEENAKKIAEEMESETAVIEFTEYSEKLKALYEAIIDYPSEFNGVDGMAYDLLMDQLEMVFETEKDGEK</sequence>
<dbReference type="GeneID" id="49610552"/>
<evidence type="ECO:0008006" key="3">
    <source>
        <dbReference type="Google" id="ProtNLM"/>
    </source>
</evidence>
<proteinExistence type="predicted"/>
<dbReference type="RefSeq" id="WP_056966355.1">
    <property type="nucleotide sequence ID" value="NZ_AZDL01000026.1"/>
</dbReference>
<comment type="caution">
    <text evidence="1">The sequence shown here is derived from an EMBL/GenBank/DDBJ whole genome shotgun (WGS) entry which is preliminary data.</text>
</comment>
<organism evidence="1 2">
    <name type="scientific">Latilactobacillus curvatus JCM 1096 = DSM 20019</name>
    <dbReference type="NCBI Taxonomy" id="1293592"/>
    <lineage>
        <taxon>Bacteria</taxon>
        <taxon>Bacillati</taxon>
        <taxon>Bacillota</taxon>
        <taxon>Bacilli</taxon>
        <taxon>Lactobacillales</taxon>
        <taxon>Lactobacillaceae</taxon>
        <taxon>Latilactobacillus</taxon>
    </lineage>
</organism>